<keyword evidence="2" id="KW-1185">Reference proteome</keyword>
<evidence type="ECO:0000313" key="1">
    <source>
        <dbReference type="EMBL" id="RDI56178.1"/>
    </source>
</evidence>
<proteinExistence type="predicted"/>
<organism evidence="1 2">
    <name type="scientific">Flavobacterium glaciei</name>
    <dbReference type="NCBI Taxonomy" id="386300"/>
    <lineage>
        <taxon>Bacteria</taxon>
        <taxon>Pseudomonadati</taxon>
        <taxon>Bacteroidota</taxon>
        <taxon>Flavobacteriia</taxon>
        <taxon>Flavobacteriales</taxon>
        <taxon>Flavobacteriaceae</taxon>
        <taxon>Flavobacterium</taxon>
    </lineage>
</organism>
<evidence type="ECO:0008006" key="3">
    <source>
        <dbReference type="Google" id="ProtNLM"/>
    </source>
</evidence>
<dbReference type="EMBL" id="QQBA01000005">
    <property type="protein sequence ID" value="RDI56178.1"/>
    <property type="molecule type" value="Genomic_DNA"/>
</dbReference>
<comment type="caution">
    <text evidence="1">The sequence shown here is derived from an EMBL/GenBank/DDBJ whole genome shotgun (WGS) entry which is preliminary data.</text>
</comment>
<reference evidence="1 2" key="1">
    <citation type="submission" date="2018-07" db="EMBL/GenBank/DDBJ databases">
        <title>Genomic Encyclopedia of Type Strains, Phase IV (KMG-IV): sequencing the most valuable type-strain genomes for metagenomic binning, comparative biology and taxonomic classification.</title>
        <authorList>
            <person name="Goeker M."/>
        </authorList>
    </citation>
    <scope>NUCLEOTIDE SEQUENCE [LARGE SCALE GENOMIC DNA]</scope>
    <source>
        <strain evidence="1 2">DSM 19728</strain>
    </source>
</reference>
<name>A0ABX9HYB1_9FLAO</name>
<sequence>MNPNSEIKELAKLFLKLGLTAFGGPAAHIAMM</sequence>
<accession>A0ABX9HYB1</accession>
<dbReference type="Proteomes" id="UP000254518">
    <property type="component" value="Unassembled WGS sequence"/>
</dbReference>
<gene>
    <name evidence="1" type="ORF">DFR66_10543</name>
</gene>
<protein>
    <recommendedName>
        <fullName evidence="3">Chromate transporter</fullName>
    </recommendedName>
</protein>
<evidence type="ECO:0000313" key="2">
    <source>
        <dbReference type="Proteomes" id="UP000254518"/>
    </source>
</evidence>